<feature type="region of interest" description="Disordered" evidence="1">
    <location>
        <begin position="83"/>
        <end position="103"/>
    </location>
</feature>
<protein>
    <submittedName>
        <fullName evidence="4">Uncharacterized protein</fullName>
    </submittedName>
</protein>
<gene>
    <name evidence="4" type="ORF">ILEXP_LOCUS53946</name>
</gene>
<evidence type="ECO:0000256" key="3">
    <source>
        <dbReference type="SAM" id="SignalP"/>
    </source>
</evidence>
<feature type="signal peptide" evidence="3">
    <location>
        <begin position="1"/>
        <end position="16"/>
    </location>
</feature>
<comment type="caution">
    <text evidence="4">The sequence shown here is derived from an EMBL/GenBank/DDBJ whole genome shotgun (WGS) entry which is preliminary data.</text>
</comment>
<evidence type="ECO:0000256" key="2">
    <source>
        <dbReference type="SAM" id="Phobius"/>
    </source>
</evidence>
<feature type="transmembrane region" description="Helical" evidence="2">
    <location>
        <begin position="203"/>
        <end position="224"/>
    </location>
</feature>
<accession>A0ABC8URR7</accession>
<name>A0ABC8URR7_9AQUA</name>
<proteinExistence type="predicted"/>
<keyword evidence="2" id="KW-0812">Transmembrane</keyword>
<evidence type="ECO:0000256" key="1">
    <source>
        <dbReference type="SAM" id="MobiDB-lite"/>
    </source>
</evidence>
<feature type="chain" id="PRO_5044835931" evidence="3">
    <location>
        <begin position="17"/>
        <end position="247"/>
    </location>
</feature>
<organism evidence="4 5">
    <name type="scientific">Ilex paraguariensis</name>
    <name type="common">yerba mate</name>
    <dbReference type="NCBI Taxonomy" id="185542"/>
    <lineage>
        <taxon>Eukaryota</taxon>
        <taxon>Viridiplantae</taxon>
        <taxon>Streptophyta</taxon>
        <taxon>Embryophyta</taxon>
        <taxon>Tracheophyta</taxon>
        <taxon>Spermatophyta</taxon>
        <taxon>Magnoliopsida</taxon>
        <taxon>eudicotyledons</taxon>
        <taxon>Gunneridae</taxon>
        <taxon>Pentapetalae</taxon>
        <taxon>asterids</taxon>
        <taxon>campanulids</taxon>
        <taxon>Aquifoliales</taxon>
        <taxon>Aquifoliaceae</taxon>
        <taxon>Ilex</taxon>
    </lineage>
</organism>
<dbReference type="AlphaFoldDB" id="A0ABC8URR7"/>
<keyword evidence="2" id="KW-1133">Transmembrane helix</keyword>
<dbReference type="Proteomes" id="UP001642360">
    <property type="component" value="Unassembled WGS sequence"/>
</dbReference>
<dbReference type="EMBL" id="CAUOFW020008724">
    <property type="protein sequence ID" value="CAK9183657.1"/>
    <property type="molecule type" value="Genomic_DNA"/>
</dbReference>
<feature type="compositionally biased region" description="Acidic residues" evidence="1">
    <location>
        <begin position="83"/>
        <end position="94"/>
    </location>
</feature>
<keyword evidence="2" id="KW-0472">Membrane</keyword>
<evidence type="ECO:0000313" key="5">
    <source>
        <dbReference type="Proteomes" id="UP001642360"/>
    </source>
</evidence>
<evidence type="ECO:0000313" key="4">
    <source>
        <dbReference type="EMBL" id="CAK9183657.1"/>
    </source>
</evidence>
<feature type="transmembrane region" description="Helical" evidence="2">
    <location>
        <begin position="41"/>
        <end position="61"/>
    </location>
</feature>
<keyword evidence="3" id="KW-0732">Signal</keyword>
<keyword evidence="5" id="KW-1185">Reference proteome</keyword>
<sequence length="247" mass="27809">MVVGILLSWWWKLTWCCCDWLNALLCGCVVKVEVVAIDVGTVYWVAPYFVVVLYLVCALWLGSWRWFRVQYLSLSPGDLDPDPNLDPDLNLDPDPDPRPRRLRSDQVKFKPDWSKSGSDPVQPWFDPGSAGSGNFTPVQTGSSVFSFDLMVQLSCCSSSLAQCGSTVRFSSPKDFYSLVHLFFTPVQPGSVSFYSGSSVQQSFFLWFSIQAVRFISCLLFVALLWNPSKIPGPLLHLCLLRFLLMVP</sequence>
<reference evidence="4 5" key="1">
    <citation type="submission" date="2024-02" db="EMBL/GenBank/DDBJ databases">
        <authorList>
            <person name="Vignale AGUSTIN F."/>
            <person name="Sosa J E."/>
            <person name="Modenutti C."/>
        </authorList>
    </citation>
    <scope>NUCLEOTIDE SEQUENCE [LARGE SCALE GENOMIC DNA]</scope>
</reference>